<feature type="non-terminal residue" evidence="1">
    <location>
        <position position="1"/>
    </location>
</feature>
<reference evidence="1" key="1">
    <citation type="submission" date="2018-05" db="EMBL/GenBank/DDBJ databases">
        <authorList>
            <person name="Lanie J.A."/>
            <person name="Ng W.-L."/>
            <person name="Kazmierczak K.M."/>
            <person name="Andrzejewski T.M."/>
            <person name="Davidsen T.M."/>
            <person name="Wayne K.J."/>
            <person name="Tettelin H."/>
            <person name="Glass J.I."/>
            <person name="Rusch D."/>
            <person name="Podicherti R."/>
            <person name="Tsui H.-C.T."/>
            <person name="Winkler M.E."/>
        </authorList>
    </citation>
    <scope>NUCLEOTIDE SEQUENCE</scope>
</reference>
<name>A0A382B5T2_9ZZZZ</name>
<protein>
    <submittedName>
        <fullName evidence="1">Uncharacterized protein</fullName>
    </submittedName>
</protein>
<accession>A0A382B5T2</accession>
<proteinExistence type="predicted"/>
<sequence>VVALRQVTVETTQAVQLVFSFDALRHDLEPHAVGQCDGAGDDRRVAVVVTESGDERTVDLEEVDGEPLEVGERREAGPEVVQADAHAEAGEVVEHPFGDRIG</sequence>
<feature type="non-terminal residue" evidence="1">
    <location>
        <position position="102"/>
    </location>
</feature>
<gene>
    <name evidence="1" type="ORF">METZ01_LOCUS161486</name>
</gene>
<organism evidence="1">
    <name type="scientific">marine metagenome</name>
    <dbReference type="NCBI Taxonomy" id="408172"/>
    <lineage>
        <taxon>unclassified sequences</taxon>
        <taxon>metagenomes</taxon>
        <taxon>ecological metagenomes</taxon>
    </lineage>
</organism>
<dbReference type="EMBL" id="UINC01028150">
    <property type="protein sequence ID" value="SVB08632.1"/>
    <property type="molecule type" value="Genomic_DNA"/>
</dbReference>
<evidence type="ECO:0000313" key="1">
    <source>
        <dbReference type="EMBL" id="SVB08632.1"/>
    </source>
</evidence>
<dbReference type="AlphaFoldDB" id="A0A382B5T2"/>